<reference evidence="1 2" key="1">
    <citation type="submission" date="2015-06" db="EMBL/GenBank/DDBJ databases">
        <title>Talaromyces atroroseus IBT 11181 draft genome.</title>
        <authorList>
            <person name="Rasmussen K.B."/>
            <person name="Rasmussen S."/>
            <person name="Petersen B."/>
            <person name="Sicheritz-Ponten T."/>
            <person name="Mortensen U.H."/>
            <person name="Thrane U."/>
        </authorList>
    </citation>
    <scope>NUCLEOTIDE SEQUENCE [LARGE SCALE GENOMIC DNA]</scope>
    <source>
        <strain evidence="1 2">IBT 11181</strain>
    </source>
</reference>
<gene>
    <name evidence="1" type="ORF">UA08_08342</name>
</gene>
<protein>
    <submittedName>
        <fullName evidence="1">Uncharacterized protein</fullName>
    </submittedName>
</protein>
<proteinExistence type="predicted"/>
<dbReference type="RefSeq" id="XP_020116722.1">
    <property type="nucleotide sequence ID" value="XM_020263254.1"/>
</dbReference>
<evidence type="ECO:0000313" key="2">
    <source>
        <dbReference type="Proteomes" id="UP000214365"/>
    </source>
</evidence>
<evidence type="ECO:0000313" key="1">
    <source>
        <dbReference type="EMBL" id="OKL56601.1"/>
    </source>
</evidence>
<comment type="caution">
    <text evidence="1">The sequence shown here is derived from an EMBL/GenBank/DDBJ whole genome shotgun (WGS) entry which is preliminary data.</text>
</comment>
<organism evidence="1 2">
    <name type="scientific">Talaromyces atroroseus</name>
    <dbReference type="NCBI Taxonomy" id="1441469"/>
    <lineage>
        <taxon>Eukaryota</taxon>
        <taxon>Fungi</taxon>
        <taxon>Dikarya</taxon>
        <taxon>Ascomycota</taxon>
        <taxon>Pezizomycotina</taxon>
        <taxon>Eurotiomycetes</taxon>
        <taxon>Eurotiomycetidae</taxon>
        <taxon>Eurotiales</taxon>
        <taxon>Trichocomaceae</taxon>
        <taxon>Talaromyces</taxon>
        <taxon>Talaromyces sect. Trachyspermi</taxon>
    </lineage>
</organism>
<dbReference type="Proteomes" id="UP000214365">
    <property type="component" value="Unassembled WGS sequence"/>
</dbReference>
<name>A0A225A7G8_TALAT</name>
<sequence>MEQVEPVEMLESRVSEALQNLAKVAEQLRKQGYNGEANRIGQLSIELVTIFSAVSLQLKEAQKQQFSTASNAGLGFGILPVPQAAPVAAEQTVQAPPPTLDFGQQVSQRPIASENTWARVASATKDQLVERGVFRVTRAAKQTTGPYQPIRAQNRVKAAAVKDVVELTTSNTSRQDDNKNGLLEDGKAGVVVLEGPNRSIPRFLSFVATRIHEGAIYDLSVIDDHKAIAVFQYALHAQIFVDRNTESMATRGESIFGKGDWTISLGQPLEWTDTLRRMCHPYRERRRLTFVKSRLIADHASYLKWVREVEDVAGAGNVDFVWAFNTGNATAVFFSVAVARKVMQTFTNWRSNRGCYEDLTVTYSSDPCEKELQLTTQLRYHVQPPHRQFEQLGPSGAWER</sequence>
<dbReference type="AlphaFoldDB" id="A0A225A7G8"/>
<accession>A0A225A7G8</accession>
<dbReference type="OrthoDB" id="77405at2759"/>
<keyword evidence="2" id="KW-1185">Reference proteome</keyword>
<dbReference type="EMBL" id="LFMY01000014">
    <property type="protein sequence ID" value="OKL56601.1"/>
    <property type="molecule type" value="Genomic_DNA"/>
</dbReference>
<dbReference type="GeneID" id="31008098"/>